<keyword evidence="5 7" id="KW-0472">Membrane</keyword>
<keyword evidence="4 7" id="KW-0812">Transmembrane</keyword>
<evidence type="ECO:0000256" key="6">
    <source>
        <dbReference type="ARBA" id="ARBA00023237"/>
    </source>
</evidence>
<name>A0A1G7VMW6_CHIFI</name>
<evidence type="ECO:0000313" key="11">
    <source>
        <dbReference type="Proteomes" id="UP000199045"/>
    </source>
</evidence>
<keyword evidence="2 7" id="KW-0813">Transport</keyword>
<dbReference type="NCBIfam" id="TIGR04057">
    <property type="entry name" value="SusC_RagA_signa"/>
    <property type="match status" value="1"/>
</dbReference>
<comment type="subcellular location">
    <subcellularLocation>
        <location evidence="1 7">Cell outer membrane</location>
        <topology evidence="1 7">Multi-pass membrane protein</topology>
    </subcellularLocation>
</comment>
<dbReference type="EMBL" id="FNBN01000005">
    <property type="protein sequence ID" value="SDG61123.1"/>
    <property type="molecule type" value="Genomic_DNA"/>
</dbReference>
<dbReference type="InterPro" id="IPR037066">
    <property type="entry name" value="Plug_dom_sf"/>
</dbReference>
<evidence type="ECO:0000259" key="9">
    <source>
        <dbReference type="Pfam" id="PF07715"/>
    </source>
</evidence>
<evidence type="ECO:0000256" key="1">
    <source>
        <dbReference type="ARBA" id="ARBA00004571"/>
    </source>
</evidence>
<dbReference type="InterPro" id="IPR023996">
    <property type="entry name" value="TonB-dep_OMP_SusC/RagA"/>
</dbReference>
<keyword evidence="8" id="KW-0732">Signal</keyword>
<feature type="chain" id="PRO_5011637911" evidence="8">
    <location>
        <begin position="20"/>
        <end position="1036"/>
    </location>
</feature>
<dbReference type="NCBIfam" id="TIGR04056">
    <property type="entry name" value="OMP_RagA_SusC"/>
    <property type="match status" value="1"/>
</dbReference>
<dbReference type="InterPro" id="IPR036942">
    <property type="entry name" value="Beta-barrel_TonB_sf"/>
</dbReference>
<dbReference type="Pfam" id="PF13715">
    <property type="entry name" value="CarbopepD_reg_2"/>
    <property type="match status" value="1"/>
</dbReference>
<dbReference type="InterPro" id="IPR008969">
    <property type="entry name" value="CarboxyPept-like_regulatory"/>
</dbReference>
<dbReference type="AlphaFoldDB" id="A0A1G7VMW6"/>
<evidence type="ECO:0000256" key="5">
    <source>
        <dbReference type="ARBA" id="ARBA00023136"/>
    </source>
</evidence>
<dbReference type="Gene3D" id="2.170.130.10">
    <property type="entry name" value="TonB-dependent receptor, plug domain"/>
    <property type="match status" value="1"/>
</dbReference>
<evidence type="ECO:0000256" key="2">
    <source>
        <dbReference type="ARBA" id="ARBA00022448"/>
    </source>
</evidence>
<dbReference type="Proteomes" id="UP000199045">
    <property type="component" value="Unassembled WGS sequence"/>
</dbReference>
<dbReference type="Gene3D" id="2.60.40.1120">
    <property type="entry name" value="Carboxypeptidase-like, regulatory domain"/>
    <property type="match status" value="1"/>
</dbReference>
<dbReference type="RefSeq" id="WP_089834848.1">
    <property type="nucleotide sequence ID" value="NZ_FNBN01000005.1"/>
</dbReference>
<accession>A0A1G7VMW6</accession>
<evidence type="ECO:0000256" key="8">
    <source>
        <dbReference type="SAM" id="SignalP"/>
    </source>
</evidence>
<dbReference type="InterPro" id="IPR012910">
    <property type="entry name" value="Plug_dom"/>
</dbReference>
<dbReference type="InterPro" id="IPR023997">
    <property type="entry name" value="TonB-dep_OMP_SusC/RagA_CS"/>
</dbReference>
<dbReference type="InterPro" id="IPR039426">
    <property type="entry name" value="TonB-dep_rcpt-like"/>
</dbReference>
<dbReference type="Gene3D" id="2.40.170.20">
    <property type="entry name" value="TonB-dependent receptor, beta-barrel domain"/>
    <property type="match status" value="1"/>
</dbReference>
<gene>
    <name evidence="10" type="ORF">SAMN04488121_105188</name>
</gene>
<dbReference type="GO" id="GO:0009279">
    <property type="term" value="C:cell outer membrane"/>
    <property type="evidence" value="ECO:0007669"/>
    <property type="project" value="UniProtKB-SubCell"/>
</dbReference>
<evidence type="ECO:0000256" key="7">
    <source>
        <dbReference type="PROSITE-ProRule" id="PRU01360"/>
    </source>
</evidence>
<proteinExistence type="inferred from homology"/>
<dbReference type="SUPFAM" id="SSF56935">
    <property type="entry name" value="Porins"/>
    <property type="match status" value="1"/>
</dbReference>
<comment type="similarity">
    <text evidence="7">Belongs to the TonB-dependent receptor family.</text>
</comment>
<keyword evidence="3 7" id="KW-1134">Transmembrane beta strand</keyword>
<dbReference type="STRING" id="104663.SAMN04488121_105188"/>
<sequence>MRHLRLLVVAMLLSTVAFAQTRQVQGTVKDSKSGAPLGSVSIKVQGKNIFAITGADGAFTLKSVPEGEVTLETSLIGYTSKGIKLAPGQTSIDFTMEESSSQLGEVTVTALGISKESKKLGYSVTKVDGASLTQARETNVAYSLGGRVAGLSVSGTNGGPGSSARVLLRGMASFGASSPLYVINGVPMDNSQRGAAGEWGGADNGDGISNINPDDIESMTVLKGASASALYGTRATNGVILITTKSGKRGTMQVEYNTNYTVDKAIDYTEYQYTYGQGQHGVKPANAADALSSTRLSWGSKLDGSMTPQFDGKSYAYSPVDDNISRFYRTGPTFTNTLSVSGGGDRGVFRVSASSMDNHSILRNSGLKRKTFNLNLEQNLTTKLKVSALVNYIDDRSQNRPQLSDGPLNANNGIFLATNINEDIMKPGYNPDNNGREVVWTDDNFVTNPWFVVNQYINNIDRRRWISALTVRYDLFDFLYAQARIGYDNINDRKFKVTPWGTAYSTSTLANGTTVSGDLDLRNEQSTEMNADGLIGFKKNIVEDLQLDLAVGGNLRKRTFEMVGVSGNQFIIPYVYSYSNVTNFGRNYDYQARESQSGYYTADFSYKSFLTIGTTGRYDVYSTLPAGNRSIFVPSVSGSFIFSELVHIPKLNYGKLRASWANASGEPTDAYITQSYYNVGSTIGGVSTGDFSSTLPNLFLKPFTLKEVEVGLETKFFNNRLGVDLAYFHRKTKSEIIQGTISSATGYEKAYFGTGSTQNTGFEAAINGTIVSTSNFTWNASVNGTYIKNKILDIYGANSSSTVLTLGTYRPLNANTALVKGMSGPQILAYDFKRNDKGELLLDASGLPQNDGVLRPMGSVLPKFFGGINNDFAYKGFNLSFLIDGKFGAKLLSATKDYAVYRGLDKSTLAGRESGIVVDGIIESTGLKNTTNVDAQTYYQAYANKISKNSVLDADFIKLRQVTFGYTLGRKVMGKLPFESIGISLVARNLLTLMRKSDNVDPEAGFSSLINYAGIEGTSLPSTRTYGVNVNVKFKK</sequence>
<evidence type="ECO:0000256" key="4">
    <source>
        <dbReference type="ARBA" id="ARBA00022692"/>
    </source>
</evidence>
<reference evidence="10 11" key="1">
    <citation type="submission" date="2016-10" db="EMBL/GenBank/DDBJ databases">
        <authorList>
            <person name="de Groot N.N."/>
        </authorList>
    </citation>
    <scope>NUCLEOTIDE SEQUENCE [LARGE SCALE GENOMIC DNA]</scope>
    <source>
        <strain evidence="10 11">DSM 527</strain>
    </source>
</reference>
<evidence type="ECO:0000313" key="10">
    <source>
        <dbReference type="EMBL" id="SDG61123.1"/>
    </source>
</evidence>
<organism evidence="10 11">
    <name type="scientific">Chitinophaga filiformis</name>
    <name type="common">Myxococcus filiformis</name>
    <name type="synonym">Flexibacter filiformis</name>
    <dbReference type="NCBI Taxonomy" id="104663"/>
    <lineage>
        <taxon>Bacteria</taxon>
        <taxon>Pseudomonadati</taxon>
        <taxon>Bacteroidota</taxon>
        <taxon>Chitinophagia</taxon>
        <taxon>Chitinophagales</taxon>
        <taxon>Chitinophagaceae</taxon>
        <taxon>Chitinophaga</taxon>
    </lineage>
</organism>
<protein>
    <submittedName>
        <fullName evidence="10">TonB-linked outer membrane protein, SusC/RagA family</fullName>
    </submittedName>
</protein>
<dbReference type="SUPFAM" id="SSF49464">
    <property type="entry name" value="Carboxypeptidase regulatory domain-like"/>
    <property type="match status" value="1"/>
</dbReference>
<evidence type="ECO:0000256" key="3">
    <source>
        <dbReference type="ARBA" id="ARBA00022452"/>
    </source>
</evidence>
<dbReference type="PROSITE" id="PS52016">
    <property type="entry name" value="TONB_DEPENDENT_REC_3"/>
    <property type="match status" value="1"/>
</dbReference>
<keyword evidence="6 7" id="KW-0998">Cell outer membrane</keyword>
<dbReference type="OrthoDB" id="9768177at2"/>
<feature type="signal peptide" evidence="8">
    <location>
        <begin position="1"/>
        <end position="19"/>
    </location>
</feature>
<dbReference type="Pfam" id="PF07715">
    <property type="entry name" value="Plug"/>
    <property type="match status" value="1"/>
</dbReference>
<feature type="domain" description="TonB-dependent receptor plug" evidence="9">
    <location>
        <begin position="119"/>
        <end position="239"/>
    </location>
</feature>